<dbReference type="Proteomes" id="UP000799118">
    <property type="component" value="Unassembled WGS sequence"/>
</dbReference>
<evidence type="ECO:0000313" key="1">
    <source>
        <dbReference type="EMBL" id="KAE9407528.1"/>
    </source>
</evidence>
<gene>
    <name evidence="1" type="ORF">BT96DRAFT_105376</name>
</gene>
<protein>
    <submittedName>
        <fullName evidence="1">Uncharacterized protein</fullName>
    </submittedName>
</protein>
<name>A0A6A4IE18_9AGAR</name>
<sequence length="80" mass="9595">MAHTRRLLYKILLRCDQINKKQRASALMQGRNEDLVCMQHSGRYSLVRFELEMMRIPKKYNVRIEQGTLSRSFFRKNSCT</sequence>
<reference evidence="1" key="1">
    <citation type="journal article" date="2019" name="Environ. Microbiol.">
        <title>Fungal ecological strategies reflected in gene transcription - a case study of two litter decomposers.</title>
        <authorList>
            <person name="Barbi F."/>
            <person name="Kohler A."/>
            <person name="Barry K."/>
            <person name="Baskaran P."/>
            <person name="Daum C."/>
            <person name="Fauchery L."/>
            <person name="Ihrmark K."/>
            <person name="Kuo A."/>
            <person name="LaButti K."/>
            <person name="Lipzen A."/>
            <person name="Morin E."/>
            <person name="Grigoriev I.V."/>
            <person name="Henrissat B."/>
            <person name="Lindahl B."/>
            <person name="Martin F."/>
        </authorList>
    </citation>
    <scope>NUCLEOTIDE SEQUENCE</scope>
    <source>
        <strain evidence="1">JB14</strain>
    </source>
</reference>
<dbReference type="AlphaFoldDB" id="A0A6A4IE18"/>
<organism evidence="1 2">
    <name type="scientific">Gymnopus androsaceus JB14</name>
    <dbReference type="NCBI Taxonomy" id="1447944"/>
    <lineage>
        <taxon>Eukaryota</taxon>
        <taxon>Fungi</taxon>
        <taxon>Dikarya</taxon>
        <taxon>Basidiomycota</taxon>
        <taxon>Agaricomycotina</taxon>
        <taxon>Agaricomycetes</taxon>
        <taxon>Agaricomycetidae</taxon>
        <taxon>Agaricales</taxon>
        <taxon>Marasmiineae</taxon>
        <taxon>Omphalotaceae</taxon>
        <taxon>Gymnopus</taxon>
    </lineage>
</organism>
<proteinExistence type="predicted"/>
<evidence type="ECO:0000313" key="2">
    <source>
        <dbReference type="Proteomes" id="UP000799118"/>
    </source>
</evidence>
<keyword evidence="2" id="KW-1185">Reference proteome</keyword>
<accession>A0A6A4IE18</accession>
<dbReference type="EMBL" id="ML769395">
    <property type="protein sequence ID" value="KAE9407528.1"/>
    <property type="molecule type" value="Genomic_DNA"/>
</dbReference>